<dbReference type="Gene3D" id="1.10.287.110">
    <property type="entry name" value="DnaJ domain"/>
    <property type="match status" value="1"/>
</dbReference>
<dbReference type="Pfam" id="PF00076">
    <property type="entry name" value="RRM_1"/>
    <property type="match status" value="1"/>
</dbReference>
<dbReference type="CDD" id="cd06257">
    <property type="entry name" value="DnaJ"/>
    <property type="match status" value="1"/>
</dbReference>
<name>A0AAX4H9J7_9ASCO</name>
<reference evidence="7 8" key="1">
    <citation type="submission" date="2023-10" db="EMBL/GenBank/DDBJ databases">
        <title>Draft Genome Sequence of Candida saopaulonensis from a very Premature Infant with Sepsis.</title>
        <authorList>
            <person name="Ning Y."/>
            <person name="Dai R."/>
            <person name="Xiao M."/>
            <person name="Xu Y."/>
            <person name="Yan Q."/>
            <person name="Zhang L."/>
        </authorList>
    </citation>
    <scope>NUCLEOTIDE SEQUENCE [LARGE SCALE GENOMIC DNA]</scope>
    <source>
        <strain evidence="7 8">19XY460</strain>
    </source>
</reference>
<dbReference type="InterPro" id="IPR052094">
    <property type="entry name" value="Pre-mRNA-splicing_ERAD"/>
</dbReference>
<dbReference type="Pfam" id="PF00226">
    <property type="entry name" value="DnaJ"/>
    <property type="match status" value="1"/>
</dbReference>
<evidence type="ECO:0000313" key="7">
    <source>
        <dbReference type="EMBL" id="WPK25226.1"/>
    </source>
</evidence>
<sequence>MDRILDGDIDIYHELGVEPDASTEDITKKYRRMALKYHPDKNSSPEAPDKFHFFSLVHSVLSSPSLRKQYDDLRASRNKKSADVRDDLLAFRQKLQQQEVEVQQRKRRQYDGAPPLNLAQLQTAGLKIRRQYQQKLQKRLQYSTILDLPPPKYTDGLLRPRVVRVRWKFRAEKEAAIDEKRICSLMSQFGPVSSSKLCSSDDSYVVATVTFETPEAARAAAQHNYKKSAKLWDGTPDRKVASLLRGAELWGFSEHSQLEQVLAKRYG</sequence>
<dbReference type="Gene3D" id="3.30.70.330">
    <property type="match status" value="1"/>
</dbReference>
<dbReference type="GO" id="GO:0000390">
    <property type="term" value="P:spliceosomal complex disassembly"/>
    <property type="evidence" value="ECO:0007669"/>
    <property type="project" value="TreeGrafter"/>
</dbReference>
<dbReference type="SUPFAM" id="SSF54928">
    <property type="entry name" value="RNA-binding domain, RBD"/>
    <property type="match status" value="1"/>
</dbReference>
<evidence type="ECO:0000313" key="8">
    <source>
        <dbReference type="Proteomes" id="UP001338582"/>
    </source>
</evidence>
<evidence type="ECO:0000256" key="3">
    <source>
        <dbReference type="ARBA" id="ARBA00022490"/>
    </source>
</evidence>
<dbReference type="GO" id="GO:0005681">
    <property type="term" value="C:spliceosomal complex"/>
    <property type="evidence" value="ECO:0007669"/>
    <property type="project" value="TreeGrafter"/>
</dbReference>
<dbReference type="Proteomes" id="UP001338582">
    <property type="component" value="Chromosome 3"/>
</dbReference>
<evidence type="ECO:0000256" key="5">
    <source>
        <dbReference type="ARBA" id="ARBA00023242"/>
    </source>
</evidence>
<dbReference type="SUPFAM" id="SSF46565">
    <property type="entry name" value="Chaperone J-domain"/>
    <property type="match status" value="1"/>
</dbReference>
<dbReference type="PROSITE" id="PS50076">
    <property type="entry name" value="DNAJ_2"/>
    <property type="match status" value="1"/>
</dbReference>
<dbReference type="GO" id="GO:0003723">
    <property type="term" value="F:RNA binding"/>
    <property type="evidence" value="ECO:0007669"/>
    <property type="project" value="InterPro"/>
</dbReference>
<dbReference type="GeneID" id="88173597"/>
<dbReference type="InterPro" id="IPR012677">
    <property type="entry name" value="Nucleotide-bd_a/b_plait_sf"/>
</dbReference>
<evidence type="ECO:0000256" key="4">
    <source>
        <dbReference type="ARBA" id="ARBA00023186"/>
    </source>
</evidence>
<dbReference type="InterPro" id="IPR001623">
    <property type="entry name" value="DnaJ_domain"/>
</dbReference>
<protein>
    <recommendedName>
        <fullName evidence="6">J domain-containing protein</fullName>
    </recommendedName>
</protein>
<comment type="subcellular location">
    <subcellularLocation>
        <location evidence="2">Cytoplasm</location>
    </subcellularLocation>
    <subcellularLocation>
        <location evidence="1">Nucleus</location>
    </subcellularLocation>
</comment>
<dbReference type="EMBL" id="CP138896">
    <property type="protein sequence ID" value="WPK25226.1"/>
    <property type="molecule type" value="Genomic_DNA"/>
</dbReference>
<proteinExistence type="predicted"/>
<keyword evidence="8" id="KW-1185">Reference proteome</keyword>
<dbReference type="InterPro" id="IPR036869">
    <property type="entry name" value="J_dom_sf"/>
</dbReference>
<dbReference type="PRINTS" id="PR00625">
    <property type="entry name" value="JDOMAIN"/>
</dbReference>
<evidence type="ECO:0000256" key="2">
    <source>
        <dbReference type="ARBA" id="ARBA00004496"/>
    </source>
</evidence>
<feature type="domain" description="J" evidence="6">
    <location>
        <begin position="10"/>
        <end position="74"/>
    </location>
</feature>
<dbReference type="RefSeq" id="XP_062877609.1">
    <property type="nucleotide sequence ID" value="XM_063021539.1"/>
</dbReference>
<dbReference type="PANTHER" id="PTHR44313:SF1">
    <property type="entry name" value="DNAJ HOMOLOG SUBFAMILY C MEMBER 17"/>
    <property type="match status" value="1"/>
</dbReference>
<organism evidence="7 8">
    <name type="scientific">Australozyma saopauloensis</name>
    <dbReference type="NCBI Taxonomy" id="291208"/>
    <lineage>
        <taxon>Eukaryota</taxon>
        <taxon>Fungi</taxon>
        <taxon>Dikarya</taxon>
        <taxon>Ascomycota</taxon>
        <taxon>Saccharomycotina</taxon>
        <taxon>Pichiomycetes</taxon>
        <taxon>Metschnikowiaceae</taxon>
        <taxon>Australozyma</taxon>
    </lineage>
</organism>
<accession>A0AAX4H9J7</accession>
<gene>
    <name evidence="7" type="ORF">PUMCH_002532</name>
</gene>
<evidence type="ECO:0000256" key="1">
    <source>
        <dbReference type="ARBA" id="ARBA00004123"/>
    </source>
</evidence>
<dbReference type="KEGG" id="asau:88173597"/>
<dbReference type="InterPro" id="IPR000504">
    <property type="entry name" value="RRM_dom"/>
</dbReference>
<dbReference type="AlphaFoldDB" id="A0AAX4H9J7"/>
<keyword evidence="5" id="KW-0539">Nucleus</keyword>
<dbReference type="SMART" id="SM00271">
    <property type="entry name" value="DnaJ"/>
    <property type="match status" value="1"/>
</dbReference>
<keyword evidence="3" id="KW-0963">Cytoplasm</keyword>
<evidence type="ECO:0000259" key="6">
    <source>
        <dbReference type="PROSITE" id="PS50076"/>
    </source>
</evidence>
<dbReference type="GO" id="GO:0005737">
    <property type="term" value="C:cytoplasm"/>
    <property type="evidence" value="ECO:0007669"/>
    <property type="project" value="UniProtKB-SubCell"/>
</dbReference>
<keyword evidence="4" id="KW-0143">Chaperone</keyword>
<dbReference type="InterPro" id="IPR035979">
    <property type="entry name" value="RBD_domain_sf"/>
</dbReference>
<dbReference type="PANTHER" id="PTHR44313">
    <property type="entry name" value="DNAJ HOMOLOG SUBFAMILY C MEMBER 17"/>
    <property type="match status" value="1"/>
</dbReference>